<feature type="chain" id="PRO_5008396062" evidence="1">
    <location>
        <begin position="20"/>
        <end position="149"/>
    </location>
</feature>
<evidence type="ECO:0000256" key="1">
    <source>
        <dbReference type="SAM" id="SignalP"/>
    </source>
</evidence>
<dbReference type="EMBL" id="LXSG01000010">
    <property type="protein sequence ID" value="OAM23137.1"/>
    <property type="molecule type" value="Genomic_DNA"/>
</dbReference>
<dbReference type="AlphaFoldDB" id="A0A1A9RSB1"/>
<reference evidence="3" key="1">
    <citation type="submission" date="2016-05" db="EMBL/GenBank/DDBJ databases">
        <title>Draft genome of Corynebacterium afermentans subsp. afermentans LCDC 88199T.</title>
        <authorList>
            <person name="Bernier A.-M."/>
            <person name="Bernard K."/>
        </authorList>
    </citation>
    <scope>NUCLEOTIDE SEQUENCE [LARGE SCALE GENOMIC DNA]</scope>
    <source>
        <strain evidence="3">NML04-0072</strain>
    </source>
</reference>
<accession>A0A1A9RSB1</accession>
<sequence length="149" mass="17211">MKKLLIFLLVCLFGTVAYADEFDDAVMRIESAKGRFGRWQYLMMGSQNGVAKYSFIDTETIVPQQSAWVKVAYDKAVTERLGSRQYTFDEVKIQFSIICQTRQYGIKDLIANHSRYGLVYSLHHAPYQIQYNPISPESMVEKVYLLVCN</sequence>
<dbReference type="Proteomes" id="UP000077589">
    <property type="component" value="Unassembled WGS sequence"/>
</dbReference>
<feature type="signal peptide" evidence="1">
    <location>
        <begin position="1"/>
        <end position="19"/>
    </location>
</feature>
<evidence type="ECO:0000313" key="3">
    <source>
        <dbReference type="Proteomes" id="UP000077589"/>
    </source>
</evidence>
<gene>
    <name evidence="2" type="ORF">A7P90_01265</name>
</gene>
<name>A0A1A9RSB1_EIKCO</name>
<protein>
    <submittedName>
        <fullName evidence="2">Uncharacterized protein</fullName>
    </submittedName>
</protein>
<organism evidence="2 3">
    <name type="scientific">Eikenella corrodens</name>
    <dbReference type="NCBI Taxonomy" id="539"/>
    <lineage>
        <taxon>Bacteria</taxon>
        <taxon>Pseudomonadati</taxon>
        <taxon>Pseudomonadota</taxon>
        <taxon>Betaproteobacteria</taxon>
        <taxon>Neisseriales</taxon>
        <taxon>Neisseriaceae</taxon>
        <taxon>Eikenella</taxon>
    </lineage>
</organism>
<proteinExistence type="predicted"/>
<comment type="caution">
    <text evidence="2">The sequence shown here is derived from an EMBL/GenBank/DDBJ whole genome shotgun (WGS) entry which is preliminary data.</text>
</comment>
<keyword evidence="1" id="KW-0732">Signal</keyword>
<evidence type="ECO:0000313" key="2">
    <source>
        <dbReference type="EMBL" id="OAM23137.1"/>
    </source>
</evidence>